<dbReference type="PANTHER" id="PTHR45036">
    <property type="entry name" value="METHYLTRANSFERASE LIKE 7B"/>
    <property type="match status" value="1"/>
</dbReference>
<dbReference type="Proteomes" id="UP000515847">
    <property type="component" value="Chromosome"/>
</dbReference>
<dbReference type="Pfam" id="PF08241">
    <property type="entry name" value="Methyltransf_11"/>
    <property type="match status" value="1"/>
</dbReference>
<dbReference type="OrthoDB" id="9772751at2"/>
<dbReference type="GO" id="GO:0008757">
    <property type="term" value="F:S-adenosylmethionine-dependent methyltransferase activity"/>
    <property type="evidence" value="ECO:0007669"/>
    <property type="project" value="InterPro"/>
</dbReference>
<keyword evidence="3" id="KW-1185">Reference proteome</keyword>
<dbReference type="KEGG" id="tfr:BR63_10680"/>
<evidence type="ECO:0000259" key="1">
    <source>
        <dbReference type="Pfam" id="PF08241"/>
    </source>
</evidence>
<dbReference type="CDD" id="cd02440">
    <property type="entry name" value="AdoMet_MTases"/>
    <property type="match status" value="1"/>
</dbReference>
<keyword evidence="2" id="KW-0808">Transferase</keyword>
<sequence>MDDKMTTEVREKYDKKAESYDRLLAPMERMMMGKWRKTLCSKAQGLVLEAGVGTGANLPYYPEGVKVVAVDFSPKMLERAKEKLSLSKVPIELLLADIQNLPFPDNTFDTIITACVFCSVPDAIKGFKELRRVAKPGGRLYLLEHVRSENVLLGPVMDWLNPFSVKYSGVNINRRTERNIEMSGMRILKVENLFMDIVKLITAEPNK</sequence>
<evidence type="ECO:0000313" key="2">
    <source>
        <dbReference type="EMBL" id="QNB46730.1"/>
    </source>
</evidence>
<dbReference type="GO" id="GO:0032259">
    <property type="term" value="P:methylation"/>
    <property type="evidence" value="ECO:0007669"/>
    <property type="project" value="UniProtKB-KW"/>
</dbReference>
<dbReference type="PANTHER" id="PTHR45036:SF1">
    <property type="entry name" value="METHYLTRANSFERASE LIKE 7A"/>
    <property type="match status" value="1"/>
</dbReference>
<keyword evidence="2" id="KW-0489">Methyltransferase</keyword>
<name>A0A7G6E3S6_THEFR</name>
<proteinExistence type="predicted"/>
<dbReference type="InterPro" id="IPR052356">
    <property type="entry name" value="Thiol_S-MT"/>
</dbReference>
<gene>
    <name evidence="2" type="ORF">BR63_10680</name>
</gene>
<dbReference type="InterPro" id="IPR013216">
    <property type="entry name" value="Methyltransf_11"/>
</dbReference>
<dbReference type="RefSeq" id="WP_034420098.1">
    <property type="nucleotide sequence ID" value="NZ_CP045798.1"/>
</dbReference>
<dbReference type="EMBL" id="CP045798">
    <property type="protein sequence ID" value="QNB46730.1"/>
    <property type="molecule type" value="Genomic_DNA"/>
</dbReference>
<dbReference type="AlphaFoldDB" id="A0A7G6E3S6"/>
<dbReference type="Gene3D" id="3.40.50.150">
    <property type="entry name" value="Vaccinia Virus protein VP39"/>
    <property type="match status" value="1"/>
</dbReference>
<evidence type="ECO:0000313" key="3">
    <source>
        <dbReference type="Proteomes" id="UP000515847"/>
    </source>
</evidence>
<accession>A0A7G6E3S6</accession>
<dbReference type="InterPro" id="IPR029063">
    <property type="entry name" value="SAM-dependent_MTases_sf"/>
</dbReference>
<protein>
    <submittedName>
        <fullName evidence="2">Methyltransferase domain-containing protein</fullName>
    </submittedName>
</protein>
<reference evidence="2 3" key="1">
    <citation type="journal article" date="2019" name="Front. Microbiol.">
        <title>Thermoanaerosceptrum fracticalcis gen. nov. sp. nov., a Novel Fumarate-Fermenting Microorganism From a Deep Fractured Carbonate Aquifer of the US Great Basin.</title>
        <authorList>
            <person name="Hamilton-Brehm S.D."/>
            <person name="Stewart L.E."/>
            <person name="Zavarin M."/>
            <person name="Caldwell M."/>
            <person name="Lawson P.A."/>
            <person name="Onstott T.C."/>
            <person name="Grzymski J."/>
            <person name="Neveux I."/>
            <person name="Lollar B.S."/>
            <person name="Russell C.E."/>
            <person name="Moser D.P."/>
        </authorList>
    </citation>
    <scope>NUCLEOTIDE SEQUENCE [LARGE SCALE GENOMIC DNA]</scope>
    <source>
        <strain evidence="2 3">DRI-13</strain>
    </source>
</reference>
<dbReference type="SUPFAM" id="SSF53335">
    <property type="entry name" value="S-adenosyl-L-methionine-dependent methyltransferases"/>
    <property type="match status" value="1"/>
</dbReference>
<organism evidence="2 3">
    <name type="scientific">Thermanaerosceptrum fracticalcis</name>
    <dbReference type="NCBI Taxonomy" id="1712410"/>
    <lineage>
        <taxon>Bacteria</taxon>
        <taxon>Bacillati</taxon>
        <taxon>Bacillota</taxon>
        <taxon>Clostridia</taxon>
        <taxon>Eubacteriales</taxon>
        <taxon>Peptococcaceae</taxon>
        <taxon>Thermanaerosceptrum</taxon>
    </lineage>
</organism>
<feature type="domain" description="Methyltransferase type 11" evidence="1">
    <location>
        <begin position="48"/>
        <end position="142"/>
    </location>
</feature>